<keyword evidence="3" id="KW-1185">Reference proteome</keyword>
<dbReference type="OrthoDB" id="5919557at2759"/>
<evidence type="ECO:0000256" key="1">
    <source>
        <dbReference type="SAM" id="Phobius"/>
    </source>
</evidence>
<reference evidence="2 3" key="1">
    <citation type="submission" date="2015-01" db="EMBL/GenBank/DDBJ databases">
        <title>Evolution of Trichinella species and genotypes.</title>
        <authorList>
            <person name="Korhonen P.K."/>
            <person name="Edoardo P."/>
            <person name="Giuseppe L.R."/>
            <person name="Gasser R.B."/>
        </authorList>
    </citation>
    <scope>NUCLEOTIDE SEQUENCE [LARGE SCALE GENOMIC DNA]</scope>
    <source>
        <strain evidence="2">ISS470</strain>
    </source>
</reference>
<accession>A0A0V1FRT9</accession>
<organism evidence="2 3">
    <name type="scientific">Trichinella pseudospiralis</name>
    <name type="common">Parasitic roundworm</name>
    <dbReference type="NCBI Taxonomy" id="6337"/>
    <lineage>
        <taxon>Eukaryota</taxon>
        <taxon>Metazoa</taxon>
        <taxon>Ecdysozoa</taxon>
        <taxon>Nematoda</taxon>
        <taxon>Enoplea</taxon>
        <taxon>Dorylaimia</taxon>
        <taxon>Trichinellida</taxon>
        <taxon>Trichinellidae</taxon>
        <taxon>Trichinella</taxon>
    </lineage>
</organism>
<keyword evidence="1" id="KW-0472">Membrane</keyword>
<dbReference type="Proteomes" id="UP000054995">
    <property type="component" value="Unassembled WGS sequence"/>
</dbReference>
<dbReference type="AlphaFoldDB" id="A0A0V1FRT9"/>
<name>A0A0V1FRT9_TRIPS</name>
<comment type="caution">
    <text evidence="2">The sequence shown here is derived from an EMBL/GenBank/DDBJ whole genome shotgun (WGS) entry which is preliminary data.</text>
</comment>
<evidence type="ECO:0000313" key="3">
    <source>
        <dbReference type="Proteomes" id="UP000054995"/>
    </source>
</evidence>
<sequence>MLVGSTRYRLRDNQSRLVLTFALRIIPFFIGTMGILLQFTTASLQSSYLCSSEPETWSKQPTDSELNVLCNVSADAYEIEDQISMTERLYLKAEALQIELKEEEMRRAYDDWSRYQKSIGACLDPPAWPGKSVRIGNGKFPELRLLQFSGEVLDFPPLLHYVRHDRSDLGRRDEARGANEGIPVTAAIYVHAVKILKNRFSCPEKVAGEHILALWKAPECTEMAPRSI</sequence>
<proteinExistence type="predicted"/>
<keyword evidence="1" id="KW-1133">Transmembrane helix</keyword>
<dbReference type="EMBL" id="JYDT01000039">
    <property type="protein sequence ID" value="KRY88744.1"/>
    <property type="molecule type" value="Genomic_DNA"/>
</dbReference>
<protein>
    <submittedName>
        <fullName evidence="2">Uncharacterized protein</fullName>
    </submittedName>
</protein>
<gene>
    <name evidence="2" type="ORF">T4D_3897</name>
</gene>
<feature type="transmembrane region" description="Helical" evidence="1">
    <location>
        <begin position="21"/>
        <end position="40"/>
    </location>
</feature>
<evidence type="ECO:0000313" key="2">
    <source>
        <dbReference type="EMBL" id="KRY88744.1"/>
    </source>
</evidence>
<keyword evidence="1" id="KW-0812">Transmembrane</keyword>